<dbReference type="Pfam" id="PF25989">
    <property type="entry name" value="YknX_C"/>
    <property type="match status" value="1"/>
</dbReference>
<accession>A0A085ZAC4</accession>
<dbReference type="PANTHER" id="PTHR30158:SF23">
    <property type="entry name" value="MULTIDRUG RESISTANCE PROTEIN MEXA"/>
    <property type="match status" value="1"/>
</dbReference>
<keyword evidence="6" id="KW-1185">Reference proteome</keyword>
<dbReference type="InterPro" id="IPR058626">
    <property type="entry name" value="MdtA-like_b-barrel"/>
</dbReference>
<dbReference type="InterPro" id="IPR006143">
    <property type="entry name" value="RND_pump_MFP"/>
</dbReference>
<evidence type="ECO:0000259" key="4">
    <source>
        <dbReference type="Pfam" id="PF25989"/>
    </source>
</evidence>
<gene>
    <name evidence="5" type="ORF">IX39_12525</name>
</gene>
<dbReference type="Pfam" id="PF25917">
    <property type="entry name" value="BSH_RND"/>
    <property type="match status" value="1"/>
</dbReference>
<evidence type="ECO:0000313" key="5">
    <source>
        <dbReference type="EMBL" id="KFF01388.1"/>
    </source>
</evidence>
<dbReference type="eggNOG" id="COG0845">
    <property type="taxonomic scope" value="Bacteria"/>
</dbReference>
<evidence type="ECO:0000259" key="3">
    <source>
        <dbReference type="Pfam" id="PF25944"/>
    </source>
</evidence>
<feature type="domain" description="Multidrug resistance protein MdtA-like beta-barrel" evidence="3">
    <location>
        <begin position="203"/>
        <end position="273"/>
    </location>
</feature>
<proteinExistence type="inferred from homology"/>
<dbReference type="Proteomes" id="UP000028713">
    <property type="component" value="Unassembled WGS sequence"/>
</dbReference>
<dbReference type="OrthoDB" id="9801814at2"/>
<dbReference type="AlphaFoldDB" id="A0A085ZAC4"/>
<evidence type="ECO:0000259" key="2">
    <source>
        <dbReference type="Pfam" id="PF25917"/>
    </source>
</evidence>
<dbReference type="Gene3D" id="2.40.420.20">
    <property type="match status" value="1"/>
</dbReference>
<dbReference type="GO" id="GO:0046677">
    <property type="term" value="P:response to antibiotic"/>
    <property type="evidence" value="ECO:0007669"/>
    <property type="project" value="TreeGrafter"/>
</dbReference>
<dbReference type="Pfam" id="PF25944">
    <property type="entry name" value="Beta-barrel_RND"/>
    <property type="match status" value="1"/>
</dbReference>
<dbReference type="SUPFAM" id="SSF111369">
    <property type="entry name" value="HlyD-like secretion proteins"/>
    <property type="match status" value="1"/>
</dbReference>
<dbReference type="RefSeq" id="WP_034676733.1">
    <property type="nucleotide sequence ID" value="NZ_FPAP01000001.1"/>
</dbReference>
<dbReference type="InterPro" id="IPR058625">
    <property type="entry name" value="MdtA-like_BSH"/>
</dbReference>
<dbReference type="GO" id="GO:0030313">
    <property type="term" value="C:cell envelope"/>
    <property type="evidence" value="ECO:0007669"/>
    <property type="project" value="UniProtKB-SubCell"/>
</dbReference>
<name>A0A085ZAC4_9FLAO</name>
<sequence length="362" mass="40485">METKSLIWCSLALICTWSCGEGHQNKNKESKEVPVYVVKQKDTLVTNQFVTDIQAKRNVEIRSRLNGIIQKIYVNEGQFVKKGQALFKINDAELQVELLKATASLKQTLADVHIAEVELKQVQSLHDKKFVADNELQLVKAKLSSAQAKYAFADAERKAVLQKIDFSTITAPFDGVLDMIPHKDGSLVTNGTLLTTLSQLDEVYAYFSIPENQYFELLAHDKLGKHQKIELTLPNGAAYQFSGTLKSAESEIDRATGSIRYKVLFPNPNHLIKHGTSGKLSISEVQNNAMMIPQKATFSIQDKTYIFKVDKNNKVKMTNIEVGTALKDSYLVESGLKKGDLIIYEGTQSLKDGDEITIKNRL</sequence>
<feature type="domain" description="YknX-like C-terminal permuted SH3-like" evidence="4">
    <location>
        <begin position="290"/>
        <end position="358"/>
    </location>
</feature>
<dbReference type="GO" id="GO:0022857">
    <property type="term" value="F:transmembrane transporter activity"/>
    <property type="evidence" value="ECO:0007669"/>
    <property type="project" value="InterPro"/>
</dbReference>
<dbReference type="InterPro" id="IPR058637">
    <property type="entry name" value="YknX-like_C"/>
</dbReference>
<dbReference type="NCBIfam" id="TIGR01730">
    <property type="entry name" value="RND_mfp"/>
    <property type="match status" value="1"/>
</dbReference>
<comment type="similarity">
    <text evidence="1">Belongs to the membrane fusion protein (MFP) (TC 8.A.1) family.</text>
</comment>
<dbReference type="PANTHER" id="PTHR30158">
    <property type="entry name" value="ACRA/E-RELATED COMPONENT OF DRUG EFFLUX TRANSPORTER"/>
    <property type="match status" value="1"/>
</dbReference>
<evidence type="ECO:0000313" key="6">
    <source>
        <dbReference type="Proteomes" id="UP000028713"/>
    </source>
</evidence>
<dbReference type="EMBL" id="JPRP01000001">
    <property type="protein sequence ID" value="KFF01388.1"/>
    <property type="molecule type" value="Genomic_DNA"/>
</dbReference>
<dbReference type="Gene3D" id="2.40.50.100">
    <property type="match status" value="1"/>
</dbReference>
<dbReference type="Gene3D" id="2.40.30.170">
    <property type="match status" value="1"/>
</dbReference>
<comment type="caution">
    <text evidence="5">The sequence shown here is derived from an EMBL/GenBank/DDBJ whole genome shotgun (WGS) entry which is preliminary data.</text>
</comment>
<feature type="domain" description="Multidrug resistance protein MdtA-like barrel-sandwich hybrid" evidence="2">
    <location>
        <begin position="57"/>
        <end position="192"/>
    </location>
</feature>
<reference evidence="5 6" key="1">
    <citation type="submission" date="2014-07" db="EMBL/GenBank/DDBJ databases">
        <title>Genome of Chryseobacterium formosense LMG 24722.</title>
        <authorList>
            <person name="Pipes S.E."/>
            <person name="Stropko S.J."/>
            <person name="Newman J.D."/>
        </authorList>
    </citation>
    <scope>NUCLEOTIDE SEQUENCE [LARGE SCALE GENOMIC DNA]</scope>
    <source>
        <strain evidence="5 6">LMG 24722</strain>
    </source>
</reference>
<dbReference type="GO" id="GO:0005886">
    <property type="term" value="C:plasma membrane"/>
    <property type="evidence" value="ECO:0007669"/>
    <property type="project" value="TreeGrafter"/>
</dbReference>
<evidence type="ECO:0000256" key="1">
    <source>
        <dbReference type="ARBA" id="ARBA00009477"/>
    </source>
</evidence>
<protein>
    <submittedName>
        <fullName evidence="5">RND transporter</fullName>
    </submittedName>
</protein>
<dbReference type="STRING" id="236814.IX39_12525"/>
<dbReference type="Gene3D" id="1.10.287.470">
    <property type="entry name" value="Helix hairpin bin"/>
    <property type="match status" value="1"/>
</dbReference>
<organism evidence="5 6">
    <name type="scientific">Chryseobacterium formosense</name>
    <dbReference type="NCBI Taxonomy" id="236814"/>
    <lineage>
        <taxon>Bacteria</taxon>
        <taxon>Pseudomonadati</taxon>
        <taxon>Bacteroidota</taxon>
        <taxon>Flavobacteriia</taxon>
        <taxon>Flavobacteriales</taxon>
        <taxon>Weeksellaceae</taxon>
        <taxon>Chryseobacterium group</taxon>
        <taxon>Chryseobacterium</taxon>
    </lineage>
</organism>